<comment type="caution">
    <text evidence="2">The sequence shown here is derived from an EMBL/GenBank/DDBJ whole genome shotgun (WGS) entry which is preliminary data.</text>
</comment>
<dbReference type="Gene3D" id="3.90.1150.200">
    <property type="match status" value="1"/>
</dbReference>
<dbReference type="SUPFAM" id="SSF159888">
    <property type="entry name" value="YdhG-like"/>
    <property type="match status" value="1"/>
</dbReference>
<gene>
    <name evidence="2" type="ORF">POL68_13280</name>
</gene>
<keyword evidence="3" id="KW-1185">Reference proteome</keyword>
<dbReference type="Pfam" id="PF08818">
    <property type="entry name" value="DUF1801"/>
    <property type="match status" value="1"/>
</dbReference>
<evidence type="ECO:0000259" key="1">
    <source>
        <dbReference type="Pfam" id="PF08818"/>
    </source>
</evidence>
<organism evidence="2 3">
    <name type="scientific">Stigmatella ashevillensis</name>
    <dbReference type="NCBI Taxonomy" id="2995309"/>
    <lineage>
        <taxon>Bacteria</taxon>
        <taxon>Pseudomonadati</taxon>
        <taxon>Myxococcota</taxon>
        <taxon>Myxococcia</taxon>
        <taxon>Myxococcales</taxon>
        <taxon>Cystobacterineae</taxon>
        <taxon>Archangiaceae</taxon>
        <taxon>Stigmatella</taxon>
    </lineage>
</organism>
<feature type="domain" description="YdhG-like" evidence="1">
    <location>
        <begin position="20"/>
        <end position="109"/>
    </location>
</feature>
<protein>
    <submittedName>
        <fullName evidence="2">DUF1801 domain-containing protein</fullName>
    </submittedName>
</protein>
<sequence length="119" mass="13316">MAERASTVDAYIAAFPPDVQELLKRVRRAIGDAVPGGEEKIRYGMPAVMLGGRYALHFAGWKKHLGLYPVPTLDDDLEREIAPYRAAKDSVNFPYTKPIPYDLIERVARCLVARRQSAS</sequence>
<dbReference type="EMBL" id="JAQNDM010000002">
    <property type="protein sequence ID" value="MDC0709437.1"/>
    <property type="molecule type" value="Genomic_DNA"/>
</dbReference>
<accession>A0ABT5D6Z4</accession>
<proteinExistence type="predicted"/>
<name>A0ABT5D6Z4_9BACT</name>
<dbReference type="RefSeq" id="WP_272138012.1">
    <property type="nucleotide sequence ID" value="NZ_JAQNDM010000002.1"/>
</dbReference>
<dbReference type="InterPro" id="IPR014922">
    <property type="entry name" value="YdhG-like"/>
</dbReference>
<dbReference type="Proteomes" id="UP001221838">
    <property type="component" value="Unassembled WGS sequence"/>
</dbReference>
<reference evidence="2 3" key="1">
    <citation type="submission" date="2022-11" db="EMBL/GenBank/DDBJ databases">
        <title>Minimal conservation of predation-associated metabolite biosynthetic gene clusters underscores biosynthetic potential of Myxococcota including descriptions for ten novel species: Archangium lansinium sp. nov., Myxococcus landrumus sp. nov., Nannocystis bai.</title>
        <authorList>
            <person name="Ahearne A."/>
            <person name="Stevens C."/>
            <person name="Dowd S."/>
        </authorList>
    </citation>
    <scope>NUCLEOTIDE SEQUENCE [LARGE SCALE GENOMIC DNA]</scope>
    <source>
        <strain evidence="2 3">NCWAL01</strain>
    </source>
</reference>
<evidence type="ECO:0000313" key="2">
    <source>
        <dbReference type="EMBL" id="MDC0709437.1"/>
    </source>
</evidence>
<evidence type="ECO:0000313" key="3">
    <source>
        <dbReference type="Proteomes" id="UP001221838"/>
    </source>
</evidence>